<comment type="caution">
    <text evidence="1">The sequence shown here is derived from an EMBL/GenBank/DDBJ whole genome shotgun (WGS) entry which is preliminary data.</text>
</comment>
<keyword evidence="2" id="KW-1185">Reference proteome</keyword>
<dbReference type="EMBL" id="MSIE01000008">
    <property type="protein sequence ID" value="OLF18406.1"/>
    <property type="molecule type" value="Genomic_DNA"/>
</dbReference>
<accession>A0A1Q8CVP4</accession>
<evidence type="ECO:0000313" key="1">
    <source>
        <dbReference type="EMBL" id="OLF18406.1"/>
    </source>
</evidence>
<dbReference type="AlphaFoldDB" id="A0A1Q8CVP4"/>
<dbReference type="Proteomes" id="UP000185596">
    <property type="component" value="Unassembled WGS sequence"/>
</dbReference>
<evidence type="ECO:0000313" key="2">
    <source>
        <dbReference type="Proteomes" id="UP000185596"/>
    </source>
</evidence>
<organism evidence="1 2">
    <name type="scientific">Actinophytocola xanthii</name>
    <dbReference type="NCBI Taxonomy" id="1912961"/>
    <lineage>
        <taxon>Bacteria</taxon>
        <taxon>Bacillati</taxon>
        <taxon>Actinomycetota</taxon>
        <taxon>Actinomycetes</taxon>
        <taxon>Pseudonocardiales</taxon>
        <taxon>Pseudonocardiaceae</taxon>
    </lineage>
</organism>
<dbReference type="STRING" id="1912961.BU204_07195"/>
<sequence>MPGRAAAAVDNLTAVPSPLVPPVELPAQVDELAATAARELGWQGVVLPEMKLLGRRVCLVAQLIPDAHAERICLGQGPEVDRATVSTWVWPEFCGRVPEPAVRVVGVLAVARHWRTGLVNAVPFLRWSDAAMVLPMSVVLTNDYLVNCLPRARAYGVGVISSAPGPDVDLDLPGRGERAPAPVDGTQRWLTELAYEQILATAA</sequence>
<name>A0A1Q8CVP4_9PSEU</name>
<reference evidence="1 2" key="1">
    <citation type="submission" date="2016-12" db="EMBL/GenBank/DDBJ databases">
        <title>The draft genome sequence of Actinophytocola sp. 11-183.</title>
        <authorList>
            <person name="Wang W."/>
            <person name="Yuan L."/>
        </authorList>
    </citation>
    <scope>NUCLEOTIDE SEQUENCE [LARGE SCALE GENOMIC DNA]</scope>
    <source>
        <strain evidence="1 2">11-183</strain>
    </source>
</reference>
<gene>
    <name evidence="1" type="ORF">BU204_07195</name>
</gene>
<protein>
    <submittedName>
        <fullName evidence="1">Uncharacterized protein</fullName>
    </submittedName>
</protein>
<proteinExistence type="predicted"/>